<dbReference type="RefSeq" id="WP_046508547.1">
    <property type="nucleotide sequence ID" value="NZ_LANI01000021.1"/>
</dbReference>
<gene>
    <name evidence="3" type="ORF">WH95_14655</name>
</gene>
<evidence type="ECO:0000313" key="3">
    <source>
        <dbReference type="EMBL" id="KKJ76207.1"/>
    </source>
</evidence>
<feature type="transmembrane region" description="Helical" evidence="2">
    <location>
        <begin position="42"/>
        <end position="61"/>
    </location>
</feature>
<evidence type="ECO:0000256" key="2">
    <source>
        <dbReference type="SAM" id="Phobius"/>
    </source>
</evidence>
<evidence type="ECO:0008006" key="5">
    <source>
        <dbReference type="Google" id="ProtNLM"/>
    </source>
</evidence>
<dbReference type="AlphaFoldDB" id="A0A0M2R2W9"/>
<keyword evidence="2" id="KW-0472">Membrane</keyword>
<feature type="region of interest" description="Disordered" evidence="1">
    <location>
        <begin position="86"/>
        <end position="114"/>
    </location>
</feature>
<feature type="transmembrane region" description="Helical" evidence="2">
    <location>
        <begin position="12"/>
        <end position="30"/>
    </location>
</feature>
<keyword evidence="4" id="KW-1185">Reference proteome</keyword>
<reference evidence="3 4" key="1">
    <citation type="submission" date="2015-03" db="EMBL/GenBank/DDBJ databases">
        <title>Genome sequence of Kiloniella sp. P1-1, isolated from the gut microflora of Pacific white shrimp, Penaeus vannamei.</title>
        <authorList>
            <person name="Shao Z."/>
            <person name="Wang L."/>
            <person name="Li X."/>
        </authorList>
    </citation>
    <scope>NUCLEOTIDE SEQUENCE [LARGE SCALE GENOMIC DNA]</scope>
    <source>
        <strain evidence="3 4">P1-1</strain>
    </source>
</reference>
<keyword evidence="2" id="KW-0812">Transmembrane</keyword>
<feature type="compositionally biased region" description="Polar residues" evidence="1">
    <location>
        <begin position="91"/>
        <end position="107"/>
    </location>
</feature>
<evidence type="ECO:0000256" key="1">
    <source>
        <dbReference type="SAM" id="MobiDB-lite"/>
    </source>
</evidence>
<dbReference type="Proteomes" id="UP000034491">
    <property type="component" value="Unassembled WGS sequence"/>
</dbReference>
<dbReference type="EMBL" id="LANI01000021">
    <property type="protein sequence ID" value="KKJ76207.1"/>
    <property type="molecule type" value="Genomic_DNA"/>
</dbReference>
<name>A0A0M2R2W9_9PROT</name>
<comment type="caution">
    <text evidence="3">The sequence shown here is derived from an EMBL/GenBank/DDBJ whole genome shotgun (WGS) entry which is preliminary data.</text>
</comment>
<organism evidence="3 4">
    <name type="scientific">Kiloniella litopenaei</name>
    <dbReference type="NCBI Taxonomy" id="1549748"/>
    <lineage>
        <taxon>Bacteria</taxon>
        <taxon>Pseudomonadati</taxon>
        <taxon>Pseudomonadota</taxon>
        <taxon>Alphaproteobacteria</taxon>
        <taxon>Rhodospirillales</taxon>
        <taxon>Kiloniellaceae</taxon>
        <taxon>Kiloniella</taxon>
    </lineage>
</organism>
<evidence type="ECO:0000313" key="4">
    <source>
        <dbReference type="Proteomes" id="UP000034491"/>
    </source>
</evidence>
<dbReference type="STRING" id="1549748.WH95_14655"/>
<protein>
    <recommendedName>
        <fullName evidence="5">DUF3311 domain-containing protein</fullName>
    </recommendedName>
</protein>
<accession>A0A0M2R2W9</accession>
<keyword evidence="2" id="KW-1133">Transmembrane helix</keyword>
<dbReference type="OrthoDB" id="8481557at2"/>
<sequence>MSRPGDKGDRSIALFLLALLLFSPLFLSIFSGEKLIWGLPPLFLYLFAAWGGIILAVAWSASKDADDATRSLERNESSVIDTLVSDHHSDLNPSLSDQEGKEQTATVKGNDHAG</sequence>
<proteinExistence type="predicted"/>